<evidence type="ECO:0000313" key="7">
    <source>
        <dbReference type="Proteomes" id="UP000460298"/>
    </source>
</evidence>
<dbReference type="InterPro" id="IPR001188">
    <property type="entry name" value="Sperm_putr-bd"/>
</dbReference>
<sequence length="363" mass="41507">MLSVKSDNKRGDSVIRETFRKQGFRILISLSAILLLSVGCSKGEANKKLYVYNWSEYMPDEVIAEFEKETGIDVVYDVYSSNEEMYAKIKAGGGGYDIAFPSSDYAKIMIGEGMLQKVDRSKLDNMKHLDPDFLAKMTFDPQHDYAVPYAMGAVGIAVNTKYVKDFPRSFDIFKMEKYKNRMTLLDDMREIISSALLIHGYNQGSTDPEALKKAKEEALAWKKNILRFDSEGFGKAFASEEYWVAHGYAENINSELSDEQKKHFVYFIPEKGAMMAIDSMVLLKDAKNVEAAHRFMNFIMRPEVYVKIVEHFNMPSINVEARKLKSIPDLYPIEELKRATVLEDIGDAVQVHNKVWEEIKLAR</sequence>
<dbReference type="PANTHER" id="PTHR30222:SF17">
    <property type="entry name" value="SPERMIDINE_PUTRESCINE-BINDING PERIPLASMIC PROTEIN"/>
    <property type="match status" value="1"/>
</dbReference>
<keyword evidence="4" id="KW-0574">Periplasm</keyword>
<dbReference type="InterPro" id="IPR006059">
    <property type="entry name" value="SBP"/>
</dbReference>
<proteinExistence type="predicted"/>
<name>A0A833H357_9LEPT</name>
<feature type="binding site" evidence="5">
    <location>
        <begin position="187"/>
        <end position="190"/>
    </location>
    <ligand>
        <name>spermidine</name>
        <dbReference type="ChEBI" id="CHEBI:57834"/>
    </ligand>
</feature>
<dbReference type="GO" id="GO:0015846">
    <property type="term" value="P:polyamine transport"/>
    <property type="evidence" value="ECO:0007669"/>
    <property type="project" value="InterPro"/>
</dbReference>
<keyword evidence="2" id="KW-0813">Transport</keyword>
<comment type="subcellular location">
    <subcellularLocation>
        <location evidence="1">Periplasm</location>
    </subcellularLocation>
</comment>
<dbReference type="EMBL" id="WBUI01000004">
    <property type="protein sequence ID" value="KAB2933953.1"/>
    <property type="molecule type" value="Genomic_DNA"/>
</dbReference>
<dbReference type="GO" id="GO:0042597">
    <property type="term" value="C:periplasmic space"/>
    <property type="evidence" value="ECO:0007669"/>
    <property type="project" value="UniProtKB-SubCell"/>
</dbReference>
<feature type="binding site" evidence="5">
    <location>
        <position position="56"/>
    </location>
    <ligand>
        <name>spermidine</name>
        <dbReference type="ChEBI" id="CHEBI:57834"/>
    </ligand>
</feature>
<evidence type="ECO:0000256" key="3">
    <source>
        <dbReference type="ARBA" id="ARBA00022729"/>
    </source>
</evidence>
<protein>
    <submittedName>
        <fullName evidence="6">Extracellular solute-binding protein</fullName>
    </submittedName>
</protein>
<gene>
    <name evidence="6" type="ORF">F9K24_05665</name>
</gene>
<reference evidence="6 7" key="1">
    <citation type="submission" date="2019-10" db="EMBL/GenBank/DDBJ databases">
        <title>Extracellular Electron Transfer in a Candidatus Methanoperedens spp. Enrichment Culture.</title>
        <authorList>
            <person name="Berger S."/>
            <person name="Rangel Shaw D."/>
            <person name="Berben T."/>
            <person name="In 'T Zandt M."/>
            <person name="Frank J."/>
            <person name="Reimann J."/>
            <person name="Jetten M.S.M."/>
            <person name="Welte C.U."/>
        </authorList>
    </citation>
    <scope>NUCLEOTIDE SEQUENCE [LARGE SCALE GENOMIC DNA]</scope>
    <source>
        <strain evidence="6">SB12</strain>
    </source>
</reference>
<evidence type="ECO:0000256" key="2">
    <source>
        <dbReference type="ARBA" id="ARBA00022448"/>
    </source>
</evidence>
<dbReference type="AlphaFoldDB" id="A0A833H357"/>
<organism evidence="6 7">
    <name type="scientific">Leptonema illini</name>
    <dbReference type="NCBI Taxonomy" id="183"/>
    <lineage>
        <taxon>Bacteria</taxon>
        <taxon>Pseudomonadati</taxon>
        <taxon>Spirochaetota</taxon>
        <taxon>Spirochaetia</taxon>
        <taxon>Leptospirales</taxon>
        <taxon>Leptospiraceae</taxon>
        <taxon>Leptonema</taxon>
    </lineage>
</organism>
<dbReference type="GO" id="GO:0019808">
    <property type="term" value="F:polyamine binding"/>
    <property type="evidence" value="ECO:0007669"/>
    <property type="project" value="InterPro"/>
</dbReference>
<accession>A0A833H357</accession>
<comment type="caution">
    <text evidence="6">The sequence shown here is derived from an EMBL/GenBank/DDBJ whole genome shotgun (WGS) entry which is preliminary data.</text>
</comment>
<dbReference type="Gene3D" id="3.40.190.10">
    <property type="entry name" value="Periplasmic binding protein-like II"/>
    <property type="match status" value="2"/>
</dbReference>
<keyword evidence="3" id="KW-0732">Signal</keyword>
<evidence type="ECO:0000256" key="5">
    <source>
        <dbReference type="PIRSR" id="PIRSR019574-1"/>
    </source>
</evidence>
<dbReference type="Proteomes" id="UP000460298">
    <property type="component" value="Unassembled WGS sequence"/>
</dbReference>
<evidence type="ECO:0000256" key="1">
    <source>
        <dbReference type="ARBA" id="ARBA00004418"/>
    </source>
</evidence>
<evidence type="ECO:0000256" key="4">
    <source>
        <dbReference type="ARBA" id="ARBA00022764"/>
    </source>
</evidence>
<dbReference type="PIRSF" id="PIRSF019574">
    <property type="entry name" value="Periplasmic_polyamine_BP"/>
    <property type="match status" value="1"/>
</dbReference>
<dbReference type="Pfam" id="PF13416">
    <property type="entry name" value="SBP_bac_8"/>
    <property type="match status" value="1"/>
</dbReference>
<dbReference type="SUPFAM" id="SSF53850">
    <property type="entry name" value="Periplasmic binding protein-like II"/>
    <property type="match status" value="1"/>
</dbReference>
<dbReference type="PANTHER" id="PTHR30222">
    <property type="entry name" value="SPERMIDINE/PUTRESCINE-BINDING PERIPLASMIC PROTEIN"/>
    <property type="match status" value="1"/>
</dbReference>
<dbReference type="PRINTS" id="PR00909">
    <property type="entry name" value="SPERMDNBNDNG"/>
</dbReference>
<evidence type="ECO:0000313" key="6">
    <source>
        <dbReference type="EMBL" id="KAB2933953.1"/>
    </source>
</evidence>